<dbReference type="EMBL" id="OZ034817">
    <property type="protein sequence ID" value="CAL1381594.1"/>
    <property type="molecule type" value="Genomic_DNA"/>
</dbReference>
<feature type="region of interest" description="Disordered" evidence="1">
    <location>
        <begin position="24"/>
        <end position="49"/>
    </location>
</feature>
<protein>
    <submittedName>
        <fullName evidence="2">Uncharacterized protein</fullName>
    </submittedName>
</protein>
<evidence type="ECO:0000256" key="1">
    <source>
        <dbReference type="SAM" id="MobiDB-lite"/>
    </source>
</evidence>
<evidence type="ECO:0000313" key="2">
    <source>
        <dbReference type="EMBL" id="CAL1381594.1"/>
    </source>
</evidence>
<organism evidence="2 3">
    <name type="scientific">Linum trigynum</name>
    <dbReference type="NCBI Taxonomy" id="586398"/>
    <lineage>
        <taxon>Eukaryota</taxon>
        <taxon>Viridiplantae</taxon>
        <taxon>Streptophyta</taxon>
        <taxon>Embryophyta</taxon>
        <taxon>Tracheophyta</taxon>
        <taxon>Spermatophyta</taxon>
        <taxon>Magnoliopsida</taxon>
        <taxon>eudicotyledons</taxon>
        <taxon>Gunneridae</taxon>
        <taxon>Pentapetalae</taxon>
        <taxon>rosids</taxon>
        <taxon>fabids</taxon>
        <taxon>Malpighiales</taxon>
        <taxon>Linaceae</taxon>
        <taxon>Linum</taxon>
    </lineage>
</organism>
<keyword evidence="3" id="KW-1185">Reference proteome</keyword>
<evidence type="ECO:0000313" key="3">
    <source>
        <dbReference type="Proteomes" id="UP001497516"/>
    </source>
</evidence>
<sequence length="77" mass="8378">MIEERGQPQVGPKVEEVVVVEEVESEEEGSEAEMAANQVAQAGAEERSNRAHGLLYGSAGGEYLTYYSASTRGRQQF</sequence>
<reference evidence="2 3" key="1">
    <citation type="submission" date="2024-04" db="EMBL/GenBank/DDBJ databases">
        <authorList>
            <person name="Fracassetti M."/>
        </authorList>
    </citation>
    <scope>NUCLEOTIDE SEQUENCE [LARGE SCALE GENOMIC DNA]</scope>
</reference>
<dbReference type="Proteomes" id="UP001497516">
    <property type="component" value="Chromosome 4"/>
</dbReference>
<gene>
    <name evidence="2" type="ORF">LTRI10_LOCUS22965</name>
</gene>
<accession>A0AAV2E6Z3</accession>
<dbReference type="AlphaFoldDB" id="A0AAV2E6Z3"/>
<name>A0AAV2E6Z3_9ROSI</name>
<proteinExistence type="predicted"/>